<dbReference type="AlphaFoldDB" id="A0A154PRJ3"/>
<evidence type="ECO:0000256" key="1">
    <source>
        <dbReference type="ARBA" id="ARBA00004141"/>
    </source>
</evidence>
<dbReference type="Pfam" id="PF01740">
    <property type="entry name" value="STAS"/>
    <property type="match status" value="1"/>
</dbReference>
<feature type="transmembrane region" description="Helical" evidence="6">
    <location>
        <begin position="162"/>
        <end position="182"/>
    </location>
</feature>
<dbReference type="PANTHER" id="PTHR11814">
    <property type="entry name" value="SULFATE TRANSPORTER"/>
    <property type="match status" value="1"/>
</dbReference>
<dbReference type="PROSITE" id="PS50801">
    <property type="entry name" value="STAS"/>
    <property type="match status" value="1"/>
</dbReference>
<dbReference type="SUPFAM" id="SSF52091">
    <property type="entry name" value="SpoIIaa-like"/>
    <property type="match status" value="1"/>
</dbReference>
<proteinExistence type="predicted"/>
<dbReference type="GO" id="GO:0016020">
    <property type="term" value="C:membrane"/>
    <property type="evidence" value="ECO:0007669"/>
    <property type="project" value="UniProtKB-SubCell"/>
</dbReference>
<feature type="transmembrane region" description="Helical" evidence="6">
    <location>
        <begin position="410"/>
        <end position="430"/>
    </location>
</feature>
<feature type="transmembrane region" description="Helical" evidence="6">
    <location>
        <begin position="272"/>
        <end position="294"/>
    </location>
</feature>
<evidence type="ECO:0000259" key="7">
    <source>
        <dbReference type="PROSITE" id="PS50801"/>
    </source>
</evidence>
<feature type="transmembrane region" description="Helical" evidence="6">
    <location>
        <begin position="338"/>
        <end position="360"/>
    </location>
</feature>
<keyword evidence="2 6" id="KW-0812">Transmembrane</keyword>
<evidence type="ECO:0000256" key="6">
    <source>
        <dbReference type="SAM" id="Phobius"/>
    </source>
</evidence>
<gene>
    <name evidence="8" type="ORF">WN55_06019</name>
</gene>
<feature type="transmembrane region" description="Helical" evidence="6">
    <location>
        <begin position="437"/>
        <end position="458"/>
    </location>
</feature>
<dbReference type="STRING" id="178035.A0A154PRJ3"/>
<evidence type="ECO:0000313" key="8">
    <source>
        <dbReference type="EMBL" id="KZC13730.1"/>
    </source>
</evidence>
<evidence type="ECO:0000256" key="2">
    <source>
        <dbReference type="ARBA" id="ARBA00022692"/>
    </source>
</evidence>
<feature type="transmembrane region" description="Helical" evidence="6">
    <location>
        <begin position="88"/>
        <end position="107"/>
    </location>
</feature>
<dbReference type="InterPro" id="IPR001902">
    <property type="entry name" value="SLC26A/SulP_fam"/>
</dbReference>
<feature type="transmembrane region" description="Helical" evidence="6">
    <location>
        <begin position="119"/>
        <end position="141"/>
    </location>
</feature>
<dbReference type="CDD" id="cd07042">
    <property type="entry name" value="STAS_SulP_like_sulfate_transporter"/>
    <property type="match status" value="1"/>
</dbReference>
<evidence type="ECO:0000256" key="5">
    <source>
        <dbReference type="SAM" id="MobiDB-lite"/>
    </source>
</evidence>
<dbReference type="Proteomes" id="UP000076502">
    <property type="component" value="Unassembled WGS sequence"/>
</dbReference>
<dbReference type="OrthoDB" id="288203at2759"/>
<feature type="region of interest" description="Disordered" evidence="5">
    <location>
        <begin position="1"/>
        <end position="32"/>
    </location>
</feature>
<protein>
    <submittedName>
        <fullName evidence="8">Sodium-independent sulfate anion transporter</fullName>
    </submittedName>
</protein>
<sequence length="661" mass="73122">MKTEIDDSIIQSRKIPNRKLKNDPSPDTGPKKNHEIARILSLARCTRKEYLKRKRFISRKMTGLNFQKLLKNRIPVLKWLPLYRPKDALGDLVAGLTVGLTLIPQAIAYAGLAGLTPQYGLYSAFAGSFVYIVFGTCREVNIGPTALISLLTYTYARGIPEYATLLCFLSGCVTIILGVLRLGFLVEFVSIPVVSGFTSATSLIIACSQIKSLLGLRIHGESFVEIWRELVSNIGRTRIPDLILSCCCILVLLTLKKLKDAKVSNQILKKSIWFLGTGRNAIVVVLCAVISYIYEIRGGAPFILTGHIDSGLPSIEPPPYSRISGNQTETFMDICKNLGTGILIVPLISIIGNVAIAKAFSRGQTLDATQEMLTLGLCNIAGSFFHSMPVTGSFSRSAVNNASGVRTPLGGVYTGILVIFALSLLTPYFYYIPRATLSSVIISAVIFMVEVKIIRPIWRCSKRDLIPTFATFFACLFAGVELGILIGVIIDLAILIYFNARPTIYIEYRNTPTLTYILVRPSAGLLFPAVNYLRIYLIENLANNQHKLLKTFKNSKIVVLDCKHIDKIDFTAAHGLNTVIRDFKEKNHRLIMLRPSKEILQSVQSLSEETIKVANTDSELVAILKELSTGKRTLELTAEIIDMTNVKNPSRPKNEHTSTKL</sequence>
<evidence type="ECO:0000313" key="9">
    <source>
        <dbReference type="Proteomes" id="UP000076502"/>
    </source>
</evidence>
<evidence type="ECO:0000256" key="3">
    <source>
        <dbReference type="ARBA" id="ARBA00022989"/>
    </source>
</evidence>
<keyword evidence="4 6" id="KW-0472">Membrane</keyword>
<dbReference type="NCBIfam" id="TIGR00815">
    <property type="entry name" value="sulP"/>
    <property type="match status" value="1"/>
</dbReference>
<keyword evidence="9" id="KW-1185">Reference proteome</keyword>
<accession>A0A154PRJ3</accession>
<organism evidence="8 9">
    <name type="scientific">Dufourea novaeangliae</name>
    <name type="common">Sweat bee</name>
    <dbReference type="NCBI Taxonomy" id="178035"/>
    <lineage>
        <taxon>Eukaryota</taxon>
        <taxon>Metazoa</taxon>
        <taxon>Ecdysozoa</taxon>
        <taxon>Arthropoda</taxon>
        <taxon>Hexapoda</taxon>
        <taxon>Insecta</taxon>
        <taxon>Pterygota</taxon>
        <taxon>Neoptera</taxon>
        <taxon>Endopterygota</taxon>
        <taxon>Hymenoptera</taxon>
        <taxon>Apocrita</taxon>
        <taxon>Aculeata</taxon>
        <taxon>Apoidea</taxon>
        <taxon>Anthophila</taxon>
        <taxon>Halictidae</taxon>
        <taxon>Rophitinae</taxon>
        <taxon>Dufourea</taxon>
    </lineage>
</organism>
<dbReference type="Gene3D" id="3.30.750.24">
    <property type="entry name" value="STAS domain"/>
    <property type="match status" value="1"/>
</dbReference>
<feature type="transmembrane region" description="Helical" evidence="6">
    <location>
        <begin position="188"/>
        <end position="207"/>
    </location>
</feature>
<name>A0A154PRJ3_DUFNO</name>
<feature type="transmembrane region" description="Helical" evidence="6">
    <location>
        <begin position="372"/>
        <end position="390"/>
    </location>
</feature>
<dbReference type="Pfam" id="PF00916">
    <property type="entry name" value="Sulfate_transp"/>
    <property type="match status" value="1"/>
</dbReference>
<dbReference type="GO" id="GO:0055085">
    <property type="term" value="P:transmembrane transport"/>
    <property type="evidence" value="ECO:0007669"/>
    <property type="project" value="InterPro"/>
</dbReference>
<comment type="subcellular location">
    <subcellularLocation>
        <location evidence="1">Membrane</location>
        <topology evidence="1">Multi-pass membrane protein</topology>
    </subcellularLocation>
</comment>
<keyword evidence="3 6" id="KW-1133">Transmembrane helix</keyword>
<feature type="transmembrane region" description="Helical" evidence="6">
    <location>
        <begin position="470"/>
        <end position="498"/>
    </location>
</feature>
<feature type="compositionally biased region" description="Basic and acidic residues" evidence="5">
    <location>
        <begin position="20"/>
        <end position="32"/>
    </location>
</feature>
<dbReference type="InterPro" id="IPR002645">
    <property type="entry name" value="STAS_dom"/>
</dbReference>
<dbReference type="InterPro" id="IPR036513">
    <property type="entry name" value="STAS_dom_sf"/>
</dbReference>
<reference evidence="8 9" key="1">
    <citation type="submission" date="2015-07" db="EMBL/GenBank/DDBJ databases">
        <title>The genome of Dufourea novaeangliae.</title>
        <authorList>
            <person name="Pan H."/>
            <person name="Kapheim K."/>
        </authorList>
    </citation>
    <scope>NUCLEOTIDE SEQUENCE [LARGE SCALE GENOMIC DNA]</scope>
    <source>
        <strain evidence="8">0120121106</strain>
        <tissue evidence="8">Whole body</tissue>
    </source>
</reference>
<feature type="domain" description="STAS" evidence="7">
    <location>
        <begin position="517"/>
        <end position="604"/>
    </location>
</feature>
<dbReference type="EMBL" id="KQ435010">
    <property type="protein sequence ID" value="KZC13730.1"/>
    <property type="molecule type" value="Genomic_DNA"/>
</dbReference>
<dbReference type="InterPro" id="IPR011547">
    <property type="entry name" value="SLC26A/SulP_dom"/>
</dbReference>
<evidence type="ECO:0000256" key="4">
    <source>
        <dbReference type="ARBA" id="ARBA00023136"/>
    </source>
</evidence>